<evidence type="ECO:0000313" key="4">
    <source>
        <dbReference type="EMBL" id="HIV23637.1"/>
    </source>
</evidence>
<evidence type="ECO:0000313" key="5">
    <source>
        <dbReference type="Proteomes" id="UP000886889"/>
    </source>
</evidence>
<dbReference type="Proteomes" id="UP000886889">
    <property type="component" value="Unassembled WGS sequence"/>
</dbReference>
<dbReference type="EMBL" id="DVOS01000057">
    <property type="protein sequence ID" value="HIV23637.1"/>
    <property type="molecule type" value="Genomic_DNA"/>
</dbReference>
<dbReference type="AlphaFoldDB" id="A0A9D1T9H3"/>
<dbReference type="InterPro" id="IPR009057">
    <property type="entry name" value="Homeodomain-like_sf"/>
</dbReference>
<evidence type="ECO:0000256" key="2">
    <source>
        <dbReference type="PROSITE-ProRule" id="PRU00335"/>
    </source>
</evidence>
<keyword evidence="1 2" id="KW-0238">DNA-binding</keyword>
<dbReference type="InterPro" id="IPR036271">
    <property type="entry name" value="Tet_transcr_reg_TetR-rel_C_sf"/>
</dbReference>
<dbReference type="GO" id="GO:0003677">
    <property type="term" value="F:DNA binding"/>
    <property type="evidence" value="ECO:0007669"/>
    <property type="project" value="UniProtKB-UniRule"/>
</dbReference>
<dbReference type="InterPro" id="IPR001647">
    <property type="entry name" value="HTH_TetR"/>
</dbReference>
<organism evidence="4 5">
    <name type="scientific">Candidatus Merdiplasma excrementigallinarum</name>
    <dbReference type="NCBI Taxonomy" id="2840864"/>
    <lineage>
        <taxon>Bacteria</taxon>
        <taxon>Bacillati</taxon>
        <taxon>Bacillota</taxon>
        <taxon>Clostridia</taxon>
        <taxon>Lachnospirales</taxon>
        <taxon>Lachnospiraceae</taxon>
        <taxon>Lachnospiraceae incertae sedis</taxon>
        <taxon>Candidatus Merdiplasma</taxon>
    </lineage>
</organism>
<evidence type="ECO:0000259" key="3">
    <source>
        <dbReference type="PROSITE" id="PS50977"/>
    </source>
</evidence>
<dbReference type="PROSITE" id="PS50977">
    <property type="entry name" value="HTH_TETR_2"/>
    <property type="match status" value="1"/>
</dbReference>
<dbReference type="InterPro" id="IPR050109">
    <property type="entry name" value="HTH-type_TetR-like_transc_reg"/>
</dbReference>
<dbReference type="Gene3D" id="1.10.10.60">
    <property type="entry name" value="Homeodomain-like"/>
    <property type="match status" value="1"/>
</dbReference>
<proteinExistence type="predicted"/>
<name>A0A9D1T9H3_9FIRM</name>
<reference evidence="4" key="1">
    <citation type="submission" date="2020-10" db="EMBL/GenBank/DDBJ databases">
        <authorList>
            <person name="Gilroy R."/>
        </authorList>
    </citation>
    <scope>NUCLEOTIDE SEQUENCE</scope>
    <source>
        <strain evidence="4">ChiBcec6-7307</strain>
    </source>
</reference>
<dbReference type="Gene3D" id="1.10.357.10">
    <property type="entry name" value="Tetracycline Repressor, domain 2"/>
    <property type="match status" value="1"/>
</dbReference>
<dbReference type="PANTHER" id="PTHR30328">
    <property type="entry name" value="TRANSCRIPTIONAL REPRESSOR"/>
    <property type="match status" value="1"/>
</dbReference>
<dbReference type="SUPFAM" id="SSF46689">
    <property type="entry name" value="Homeodomain-like"/>
    <property type="match status" value="1"/>
</dbReference>
<protein>
    <submittedName>
        <fullName evidence="4">TetR/AcrR family transcriptional regulator</fullName>
    </submittedName>
</protein>
<accession>A0A9D1T9H3</accession>
<comment type="caution">
    <text evidence="4">The sequence shown here is derived from an EMBL/GenBank/DDBJ whole genome shotgun (WGS) entry which is preliminary data.</text>
</comment>
<feature type="domain" description="HTH tetR-type" evidence="3">
    <location>
        <begin position="8"/>
        <end position="68"/>
    </location>
</feature>
<dbReference type="SUPFAM" id="SSF48498">
    <property type="entry name" value="Tetracyclin repressor-like, C-terminal domain"/>
    <property type="match status" value="1"/>
</dbReference>
<dbReference type="GO" id="GO:0006355">
    <property type="term" value="P:regulation of DNA-templated transcription"/>
    <property type="evidence" value="ECO:0007669"/>
    <property type="project" value="UniProtKB-ARBA"/>
</dbReference>
<feature type="DNA-binding region" description="H-T-H motif" evidence="2">
    <location>
        <begin position="31"/>
        <end position="50"/>
    </location>
</feature>
<dbReference type="PRINTS" id="PR00455">
    <property type="entry name" value="HTHTETR"/>
</dbReference>
<evidence type="ECO:0000256" key="1">
    <source>
        <dbReference type="ARBA" id="ARBA00023125"/>
    </source>
</evidence>
<dbReference type="PANTHER" id="PTHR30328:SF54">
    <property type="entry name" value="HTH-TYPE TRANSCRIPTIONAL REPRESSOR SCO4008"/>
    <property type="match status" value="1"/>
</dbReference>
<gene>
    <name evidence="4" type="ORF">IAC80_06825</name>
</gene>
<dbReference type="Pfam" id="PF00440">
    <property type="entry name" value="TetR_N"/>
    <property type="match status" value="1"/>
</dbReference>
<reference evidence="4" key="2">
    <citation type="journal article" date="2021" name="PeerJ">
        <title>Extensive microbial diversity within the chicken gut microbiome revealed by metagenomics and culture.</title>
        <authorList>
            <person name="Gilroy R."/>
            <person name="Ravi A."/>
            <person name="Getino M."/>
            <person name="Pursley I."/>
            <person name="Horton D.L."/>
            <person name="Alikhan N.F."/>
            <person name="Baker D."/>
            <person name="Gharbi K."/>
            <person name="Hall N."/>
            <person name="Watson M."/>
            <person name="Adriaenssens E.M."/>
            <person name="Foster-Nyarko E."/>
            <person name="Jarju S."/>
            <person name="Secka A."/>
            <person name="Antonio M."/>
            <person name="Oren A."/>
            <person name="Chaudhuri R.R."/>
            <person name="La Ragione R."/>
            <person name="Hildebrand F."/>
            <person name="Pallen M.J."/>
        </authorList>
    </citation>
    <scope>NUCLEOTIDE SEQUENCE</scope>
    <source>
        <strain evidence="4">ChiBcec6-7307</strain>
    </source>
</reference>
<sequence>MTQKERQERSREMIYQAALQEFGTYGYDGVNMEGICGRHGISKGMMYHYFSRKDDLFLLCVDRTFRDLQAYIEETASGQEEGNTLEALRKYFMIREDYFQLHPRQKRVFENAMLRPPRHLTEQIRQLHAPLRELNRQFMEKLLSGIPLRPGLKPEKAACYLESIGGFFQNAMQTYLEKETDHDLHAMLENAGELLDMVFFGVFRQQ</sequence>